<dbReference type="AlphaFoldDB" id="A0A286E6N5"/>
<dbReference type="GO" id="GO:0005886">
    <property type="term" value="C:plasma membrane"/>
    <property type="evidence" value="ECO:0007669"/>
    <property type="project" value="UniProtKB-SubCell"/>
</dbReference>
<comment type="catalytic activity">
    <reaction evidence="6">
        <text>Na(+)(in) + 2 H(+)(out) = Na(+)(out) + 2 H(+)(in)</text>
        <dbReference type="Rhea" id="RHEA:29251"/>
        <dbReference type="ChEBI" id="CHEBI:15378"/>
        <dbReference type="ChEBI" id="CHEBI:29101"/>
    </reaction>
</comment>
<feature type="transmembrane region" description="Helical" evidence="6">
    <location>
        <begin position="281"/>
        <end position="304"/>
    </location>
</feature>
<keyword evidence="2 6" id="KW-1003">Cell membrane</keyword>
<dbReference type="OrthoDB" id="9808135at2"/>
<keyword evidence="6" id="KW-0915">Sodium</keyword>
<feature type="transmembrane region" description="Helical" evidence="6">
    <location>
        <begin position="118"/>
        <end position="136"/>
    </location>
</feature>
<evidence type="ECO:0000256" key="4">
    <source>
        <dbReference type="ARBA" id="ARBA00022989"/>
    </source>
</evidence>
<feature type="transmembrane region" description="Helical" evidence="6">
    <location>
        <begin position="200"/>
        <end position="228"/>
    </location>
</feature>
<feature type="transmembrane region" description="Helical" evidence="6">
    <location>
        <begin position="45"/>
        <end position="66"/>
    </location>
</feature>
<feature type="transmembrane region" description="Helical" evidence="6">
    <location>
        <begin position="356"/>
        <end position="375"/>
    </location>
</feature>
<feature type="transmembrane region" description="Helical" evidence="6">
    <location>
        <begin position="12"/>
        <end position="33"/>
    </location>
</feature>
<dbReference type="RefSeq" id="WP_097113735.1">
    <property type="nucleotide sequence ID" value="NZ_CP083931.1"/>
</dbReference>
<gene>
    <name evidence="6" type="primary">nhaA</name>
    <name evidence="7" type="ORF">SAMN02746062_00654</name>
</gene>
<evidence type="ECO:0000256" key="6">
    <source>
        <dbReference type="HAMAP-Rule" id="MF_01844"/>
    </source>
</evidence>
<dbReference type="EMBL" id="OCNF01000004">
    <property type="protein sequence ID" value="SOD66578.1"/>
    <property type="molecule type" value="Genomic_DNA"/>
</dbReference>
<evidence type="ECO:0000256" key="1">
    <source>
        <dbReference type="ARBA" id="ARBA00004429"/>
    </source>
</evidence>
<sequence length="377" mass="40969">MNKLNDFIRSESAAGMVLMLAAIFGLIAANTSFSGSYFAALQSKWLGLSLLHWINDGLMAIFFLYVGLEVKREWQQGELNSPSKRILPAAAALGGLLLPALIYLMINGTQPPQSQGWAIPTATDIAFVLGVLALLGNRVPISLKIFVTALAIMDDLAAIVIIAVFYTEKIVWFYAILAMLVLAFLFYLNVKRVYRSKPYIIGGIILWVLVLNMGIHATLAGVLLALTLPLQHRDHAFDSLALKWEHALHYWVALAIVPIFGFANAGVSFAEFSWQMLVSPVVLGIALGLLVGKQFGILAAVFLLHKLKWARLPENATFPQIYGVALLCGIGFTMSLFISLLAFAGVDWQNQAKVGVFLGSLLSGVAGCVVLHKAGQK</sequence>
<comment type="subcellular location">
    <subcellularLocation>
        <location evidence="1">Cell inner membrane</location>
        <topology evidence="1">Multi-pass membrane protein</topology>
    </subcellularLocation>
    <subcellularLocation>
        <location evidence="6">Cell membrane</location>
        <topology evidence="6">Multi-pass membrane protein</topology>
    </subcellularLocation>
</comment>
<accession>A0A286E6N5</accession>
<organism evidence="7 8">
    <name type="scientific">Alysiella filiformis DSM 16848</name>
    <dbReference type="NCBI Taxonomy" id="1120981"/>
    <lineage>
        <taxon>Bacteria</taxon>
        <taxon>Pseudomonadati</taxon>
        <taxon>Pseudomonadota</taxon>
        <taxon>Betaproteobacteria</taxon>
        <taxon>Neisseriales</taxon>
        <taxon>Neisseriaceae</taxon>
        <taxon>Alysiella</taxon>
    </lineage>
</organism>
<dbReference type="HAMAP" id="MF_01844">
    <property type="entry name" value="NhaA"/>
    <property type="match status" value="1"/>
</dbReference>
<evidence type="ECO:0000313" key="7">
    <source>
        <dbReference type="EMBL" id="SOD66578.1"/>
    </source>
</evidence>
<keyword evidence="5 6" id="KW-0472">Membrane</keyword>
<dbReference type="Gene3D" id="1.20.1530.10">
    <property type="entry name" value="Na+/H+ antiporter like domain"/>
    <property type="match status" value="1"/>
</dbReference>
<feature type="transmembrane region" description="Helical" evidence="6">
    <location>
        <begin position="86"/>
        <end position="106"/>
    </location>
</feature>
<keyword evidence="8" id="KW-1185">Reference proteome</keyword>
<dbReference type="Proteomes" id="UP000219669">
    <property type="component" value="Unassembled WGS sequence"/>
</dbReference>
<evidence type="ECO:0000256" key="5">
    <source>
        <dbReference type="ARBA" id="ARBA00023136"/>
    </source>
</evidence>
<keyword evidence="3 6" id="KW-0812">Transmembrane</keyword>
<evidence type="ECO:0000256" key="3">
    <source>
        <dbReference type="ARBA" id="ARBA00022692"/>
    </source>
</evidence>
<keyword evidence="4 6" id="KW-1133">Transmembrane helix</keyword>
<dbReference type="NCBIfam" id="NF007112">
    <property type="entry name" value="PRK09561.1"/>
    <property type="match status" value="1"/>
</dbReference>
<feature type="transmembrane region" description="Helical" evidence="6">
    <location>
        <begin position="171"/>
        <end position="188"/>
    </location>
</feature>
<dbReference type="GO" id="GO:0015385">
    <property type="term" value="F:sodium:proton antiporter activity"/>
    <property type="evidence" value="ECO:0007669"/>
    <property type="project" value="UniProtKB-UniRule"/>
</dbReference>
<dbReference type="PANTHER" id="PTHR30341">
    <property type="entry name" value="SODIUM ION/PROTON ANTIPORTER NHAA-RELATED"/>
    <property type="match status" value="1"/>
</dbReference>
<dbReference type="PANTHER" id="PTHR30341:SF0">
    <property type="entry name" value="NA(+)_H(+) ANTIPORTER NHAA"/>
    <property type="match status" value="1"/>
</dbReference>
<comment type="function">
    <text evidence="6">Na(+)/H(+) antiporter that extrudes sodium in exchange for external protons.</text>
</comment>
<dbReference type="InterPro" id="IPR004670">
    <property type="entry name" value="NhaA"/>
</dbReference>
<dbReference type="Pfam" id="PF06965">
    <property type="entry name" value="Na_H_antiport_1"/>
    <property type="match status" value="1"/>
</dbReference>
<dbReference type="NCBIfam" id="NF007111">
    <property type="entry name" value="PRK09560.1"/>
    <property type="match status" value="1"/>
</dbReference>
<feature type="transmembrane region" description="Helical" evidence="6">
    <location>
        <begin position="248"/>
        <end position="269"/>
    </location>
</feature>
<keyword evidence="6" id="KW-0813">Transport</keyword>
<feature type="transmembrane region" description="Helical" evidence="6">
    <location>
        <begin position="143"/>
        <end position="165"/>
    </location>
</feature>
<name>A0A286E6N5_9NEIS</name>
<dbReference type="NCBIfam" id="TIGR00773">
    <property type="entry name" value="NhaA"/>
    <property type="match status" value="1"/>
</dbReference>
<evidence type="ECO:0000313" key="8">
    <source>
        <dbReference type="Proteomes" id="UP000219669"/>
    </source>
</evidence>
<dbReference type="InterPro" id="IPR023171">
    <property type="entry name" value="Na/H_antiporter_dom_sf"/>
</dbReference>
<evidence type="ECO:0000256" key="2">
    <source>
        <dbReference type="ARBA" id="ARBA00022475"/>
    </source>
</evidence>
<keyword evidence="6" id="KW-0050">Antiport</keyword>
<feature type="transmembrane region" description="Helical" evidence="6">
    <location>
        <begin position="324"/>
        <end position="344"/>
    </location>
</feature>
<dbReference type="GO" id="GO:0006885">
    <property type="term" value="P:regulation of pH"/>
    <property type="evidence" value="ECO:0007669"/>
    <property type="project" value="UniProtKB-UniRule"/>
</dbReference>
<reference evidence="7 8" key="1">
    <citation type="submission" date="2017-09" db="EMBL/GenBank/DDBJ databases">
        <authorList>
            <person name="Ehlers B."/>
            <person name="Leendertz F.H."/>
        </authorList>
    </citation>
    <scope>NUCLEOTIDE SEQUENCE [LARGE SCALE GENOMIC DNA]</scope>
    <source>
        <strain evidence="7 8">DSM 16848</strain>
    </source>
</reference>
<keyword evidence="6" id="KW-0739">Sodium transport</keyword>
<protein>
    <recommendedName>
        <fullName evidence="6">Na(+)/H(+) antiporter NhaA</fullName>
    </recommendedName>
    <alternativeName>
        <fullName evidence="6">Sodium/proton antiporter NhaA</fullName>
    </alternativeName>
</protein>
<comment type="similarity">
    <text evidence="6">Belongs to the NhaA Na(+)/H(+) (TC 2.A.33) antiporter family.</text>
</comment>
<proteinExistence type="inferred from homology"/>
<keyword evidence="6" id="KW-0406">Ion transport</keyword>